<dbReference type="GO" id="GO:0016579">
    <property type="term" value="P:protein deubiquitination"/>
    <property type="evidence" value="ECO:0007669"/>
    <property type="project" value="TreeGrafter"/>
</dbReference>
<dbReference type="InterPro" id="IPR008580">
    <property type="entry name" value="PPPDE_dom"/>
</dbReference>
<dbReference type="AlphaFoldDB" id="A0A7S1RYM5"/>
<evidence type="ECO:0000256" key="2">
    <source>
        <dbReference type="ARBA" id="ARBA00022670"/>
    </source>
</evidence>
<proteinExistence type="inferred from homology"/>
<dbReference type="PROSITE" id="PS51858">
    <property type="entry name" value="PPPDE"/>
    <property type="match status" value="1"/>
</dbReference>
<dbReference type="PANTHER" id="PTHR12378:SF80">
    <property type="entry name" value="IP06716P-RELATED"/>
    <property type="match status" value="1"/>
</dbReference>
<comment type="similarity">
    <text evidence="1">Belongs to the DeSI family.</text>
</comment>
<name>A0A7S1RYM5_ALECA</name>
<sequence length="216" mass="23687">MVTTPVWLHAYILGTSCAGRLLNGILRPLGSGAVHTGVEVYDHEWSYSEGGVFACKPRQCTGHTYHESVYMGATSYPRYIVALIIQMAKEEWSAEGYHLLTHNCCHFCADLCLRLGVGRVPGWVLNLARAGHLCETECCMQERAVQQPAEVIGDALEIYELPSPSRRAQGKAAASRGLRRESSEPFSSESGARLKYSCAQHTSQDTPLLVEASAKD</sequence>
<evidence type="ECO:0000259" key="5">
    <source>
        <dbReference type="PROSITE" id="PS51858"/>
    </source>
</evidence>
<evidence type="ECO:0000256" key="4">
    <source>
        <dbReference type="SAM" id="MobiDB-lite"/>
    </source>
</evidence>
<dbReference type="Pfam" id="PF05903">
    <property type="entry name" value="Peptidase_C97"/>
    <property type="match status" value="1"/>
</dbReference>
<dbReference type="GO" id="GO:0006508">
    <property type="term" value="P:proteolysis"/>
    <property type="evidence" value="ECO:0007669"/>
    <property type="project" value="UniProtKB-KW"/>
</dbReference>
<dbReference type="GO" id="GO:0101005">
    <property type="term" value="F:deubiquitinase activity"/>
    <property type="evidence" value="ECO:0007669"/>
    <property type="project" value="TreeGrafter"/>
</dbReference>
<evidence type="ECO:0000313" key="6">
    <source>
        <dbReference type="EMBL" id="CAD9179553.1"/>
    </source>
</evidence>
<keyword evidence="2" id="KW-0645">Protease</keyword>
<feature type="domain" description="PPPDE" evidence="5">
    <location>
        <begin position="4"/>
        <end position="133"/>
    </location>
</feature>
<dbReference type="SMART" id="SM01179">
    <property type="entry name" value="DUF862"/>
    <property type="match status" value="1"/>
</dbReference>
<dbReference type="InterPro" id="IPR042266">
    <property type="entry name" value="PPPDE_sf"/>
</dbReference>
<dbReference type="EMBL" id="HBGE01094646">
    <property type="protein sequence ID" value="CAD9179553.1"/>
    <property type="molecule type" value="Transcribed_RNA"/>
</dbReference>
<keyword evidence="3" id="KW-0378">Hydrolase</keyword>
<dbReference type="PANTHER" id="PTHR12378">
    <property type="entry name" value="DESUMOYLATING ISOPEPTIDASE"/>
    <property type="match status" value="1"/>
</dbReference>
<dbReference type="Gene3D" id="3.90.1720.30">
    <property type="entry name" value="PPPDE domains"/>
    <property type="match status" value="1"/>
</dbReference>
<organism evidence="6">
    <name type="scientific">Alexandrium catenella</name>
    <name type="common">Red tide dinoflagellate</name>
    <name type="synonym">Gonyaulax catenella</name>
    <dbReference type="NCBI Taxonomy" id="2925"/>
    <lineage>
        <taxon>Eukaryota</taxon>
        <taxon>Sar</taxon>
        <taxon>Alveolata</taxon>
        <taxon>Dinophyceae</taxon>
        <taxon>Gonyaulacales</taxon>
        <taxon>Pyrocystaceae</taxon>
        <taxon>Alexandrium</taxon>
    </lineage>
</organism>
<feature type="region of interest" description="Disordered" evidence="4">
    <location>
        <begin position="167"/>
        <end position="192"/>
    </location>
</feature>
<evidence type="ECO:0000256" key="1">
    <source>
        <dbReference type="ARBA" id="ARBA00008140"/>
    </source>
</evidence>
<protein>
    <recommendedName>
        <fullName evidence="5">PPPDE domain-containing protein</fullName>
    </recommendedName>
</protein>
<accession>A0A7S1RYM5</accession>
<gene>
    <name evidence="6" type="ORF">ACAT0790_LOCUS56325</name>
</gene>
<evidence type="ECO:0000256" key="3">
    <source>
        <dbReference type="ARBA" id="ARBA00022801"/>
    </source>
</evidence>
<reference evidence="6" key="1">
    <citation type="submission" date="2021-01" db="EMBL/GenBank/DDBJ databases">
        <authorList>
            <person name="Corre E."/>
            <person name="Pelletier E."/>
            <person name="Niang G."/>
            <person name="Scheremetjew M."/>
            <person name="Finn R."/>
            <person name="Kale V."/>
            <person name="Holt S."/>
            <person name="Cochrane G."/>
            <person name="Meng A."/>
            <person name="Brown T."/>
            <person name="Cohen L."/>
        </authorList>
    </citation>
    <scope>NUCLEOTIDE SEQUENCE</scope>
    <source>
        <strain evidence="6">OF101</strain>
    </source>
</reference>